<accession>A0ABW0X6C1</accession>
<evidence type="ECO:0000313" key="3">
    <source>
        <dbReference type="Proteomes" id="UP001595975"/>
    </source>
</evidence>
<name>A0ABW0X6C1_9ACTN</name>
<keyword evidence="1" id="KW-0732">Signal</keyword>
<feature type="signal peptide" evidence="1">
    <location>
        <begin position="1"/>
        <end position="25"/>
    </location>
</feature>
<dbReference type="RefSeq" id="WP_380227021.1">
    <property type="nucleotide sequence ID" value="NZ_JBHSOF010000026.1"/>
</dbReference>
<evidence type="ECO:0000256" key="1">
    <source>
        <dbReference type="SAM" id="SignalP"/>
    </source>
</evidence>
<organism evidence="2 3">
    <name type="scientific">Kitasatospora misakiensis</name>
    <dbReference type="NCBI Taxonomy" id="67330"/>
    <lineage>
        <taxon>Bacteria</taxon>
        <taxon>Bacillati</taxon>
        <taxon>Actinomycetota</taxon>
        <taxon>Actinomycetes</taxon>
        <taxon>Kitasatosporales</taxon>
        <taxon>Streptomycetaceae</taxon>
        <taxon>Kitasatospora</taxon>
    </lineage>
</organism>
<evidence type="ECO:0000313" key="2">
    <source>
        <dbReference type="EMBL" id="MFC5665330.1"/>
    </source>
</evidence>
<dbReference type="EMBL" id="JBHSOF010000026">
    <property type="protein sequence ID" value="MFC5665330.1"/>
    <property type="molecule type" value="Genomic_DNA"/>
</dbReference>
<gene>
    <name evidence="2" type="ORF">ACFP3U_20400</name>
</gene>
<proteinExistence type="predicted"/>
<feature type="chain" id="PRO_5046281300" evidence="1">
    <location>
        <begin position="26"/>
        <end position="160"/>
    </location>
</feature>
<protein>
    <submittedName>
        <fullName evidence="2">Uncharacterized protein</fullName>
    </submittedName>
</protein>
<reference evidence="3" key="1">
    <citation type="journal article" date="2019" name="Int. J. Syst. Evol. Microbiol.">
        <title>The Global Catalogue of Microorganisms (GCM) 10K type strain sequencing project: providing services to taxonomists for standard genome sequencing and annotation.</title>
        <authorList>
            <consortium name="The Broad Institute Genomics Platform"/>
            <consortium name="The Broad Institute Genome Sequencing Center for Infectious Disease"/>
            <person name="Wu L."/>
            <person name="Ma J."/>
        </authorList>
    </citation>
    <scope>NUCLEOTIDE SEQUENCE [LARGE SCALE GENOMIC DNA]</scope>
    <source>
        <strain evidence="3">CGMCC 4.1437</strain>
    </source>
</reference>
<sequence>MTHKRIPRLALLALAVAVAVPVSLAESDLAGAADPVEASCAGAKVVTMDSKRPLTMTDGSAAYAVKMVPYLKHCAILVGSVRIGAGKGANYQADVFPSEFGAQTGGYGKGDIQRNLEFSVIDRPTGGGTGIATEQQATACYDASAVCPTPDTPWTALKIE</sequence>
<comment type="caution">
    <text evidence="2">The sequence shown here is derived from an EMBL/GenBank/DDBJ whole genome shotgun (WGS) entry which is preliminary data.</text>
</comment>
<dbReference type="Proteomes" id="UP001595975">
    <property type="component" value="Unassembled WGS sequence"/>
</dbReference>
<keyword evidence="3" id="KW-1185">Reference proteome</keyword>